<dbReference type="Proteomes" id="UP001162811">
    <property type="component" value="Unassembled WGS sequence"/>
</dbReference>
<dbReference type="SUPFAM" id="SSF56935">
    <property type="entry name" value="Porins"/>
    <property type="match status" value="1"/>
</dbReference>
<organism evidence="13 14">
    <name type="scientific">Ralstonia soli</name>
    <dbReference type="NCBI Taxonomy" id="2953896"/>
    <lineage>
        <taxon>Bacteria</taxon>
        <taxon>Pseudomonadati</taxon>
        <taxon>Pseudomonadota</taxon>
        <taxon>Betaproteobacteria</taxon>
        <taxon>Burkholderiales</taxon>
        <taxon>Burkholderiaceae</taxon>
        <taxon>Ralstonia</taxon>
    </lineage>
</organism>
<keyword evidence="4" id="KW-1134">Transmembrane beta strand</keyword>
<dbReference type="CDD" id="cd00342">
    <property type="entry name" value="gram_neg_porins"/>
    <property type="match status" value="1"/>
</dbReference>
<feature type="chain" id="PRO_5045287354" evidence="11">
    <location>
        <begin position="26"/>
        <end position="380"/>
    </location>
</feature>
<keyword evidence="8" id="KW-0626">Porin</keyword>
<protein>
    <submittedName>
        <fullName evidence="13">Porin</fullName>
    </submittedName>
</protein>
<gene>
    <name evidence="13" type="ORF">NG900_19980</name>
</gene>
<keyword evidence="3" id="KW-0813">Transport</keyword>
<comment type="subunit">
    <text evidence="2">Homotrimer.</text>
</comment>
<dbReference type="Gene3D" id="2.40.160.10">
    <property type="entry name" value="Porin"/>
    <property type="match status" value="1"/>
</dbReference>
<keyword evidence="6 11" id="KW-0732">Signal</keyword>
<reference evidence="13" key="1">
    <citation type="submission" date="2022-06" db="EMBL/GenBank/DDBJ databases">
        <authorList>
            <person name="Lu C.-H."/>
        </authorList>
    </citation>
    <scope>NUCLEOTIDE SEQUENCE</scope>
    <source>
        <strain evidence="13">21MJYT02-11</strain>
    </source>
</reference>
<keyword evidence="10" id="KW-0998">Cell outer membrane</keyword>
<keyword evidence="9" id="KW-0472">Membrane</keyword>
<evidence type="ECO:0000259" key="12">
    <source>
        <dbReference type="Pfam" id="PF13609"/>
    </source>
</evidence>
<dbReference type="RefSeq" id="WP_252683104.1">
    <property type="nucleotide sequence ID" value="NZ_JAMXHT010000007.1"/>
</dbReference>
<feature type="domain" description="Porin" evidence="12">
    <location>
        <begin position="12"/>
        <end position="347"/>
    </location>
</feature>
<evidence type="ECO:0000313" key="13">
    <source>
        <dbReference type="EMBL" id="MCO5400486.1"/>
    </source>
</evidence>
<evidence type="ECO:0000256" key="9">
    <source>
        <dbReference type="ARBA" id="ARBA00023136"/>
    </source>
</evidence>
<feature type="signal peptide" evidence="11">
    <location>
        <begin position="1"/>
        <end position="25"/>
    </location>
</feature>
<proteinExistence type="predicted"/>
<reference evidence="13" key="2">
    <citation type="journal article" date="2023" name="Front. Microbiol.">
        <title>Ralstonia chuxiongensis sp. nov., Ralstonia mojiangensis sp. nov., and Ralstonia soli sp. nov., isolated from tobacco fields, are three novel species in the family Burkholderiaceae.</title>
        <authorList>
            <person name="Lu C.H."/>
            <person name="Zhang Y.Y."/>
            <person name="Jiang N."/>
            <person name="Chen W."/>
            <person name="Shao X."/>
            <person name="Zhao Z.M."/>
            <person name="Lu W.L."/>
            <person name="Hu X."/>
            <person name="Xi Y.X."/>
            <person name="Zou S.Y."/>
            <person name="Wei Q.J."/>
            <person name="Lin Z.L."/>
            <person name="Gong L."/>
            <person name="Gai X.T."/>
            <person name="Zhang L.Q."/>
            <person name="Li J.Y."/>
            <person name="Jin Y."/>
            <person name="Xia Z.Y."/>
        </authorList>
    </citation>
    <scope>NUCLEOTIDE SEQUENCE</scope>
    <source>
        <strain evidence="13">21MJYT02-11</strain>
    </source>
</reference>
<dbReference type="EMBL" id="JAMXHT010000007">
    <property type="protein sequence ID" value="MCO5400486.1"/>
    <property type="molecule type" value="Genomic_DNA"/>
</dbReference>
<evidence type="ECO:0000256" key="8">
    <source>
        <dbReference type="ARBA" id="ARBA00023114"/>
    </source>
</evidence>
<evidence type="ECO:0000256" key="4">
    <source>
        <dbReference type="ARBA" id="ARBA00022452"/>
    </source>
</evidence>
<dbReference type="Pfam" id="PF13609">
    <property type="entry name" value="Porin_4"/>
    <property type="match status" value="1"/>
</dbReference>
<dbReference type="InterPro" id="IPR033900">
    <property type="entry name" value="Gram_neg_porin_domain"/>
</dbReference>
<name>A0ABT1AQD4_9RALS</name>
<accession>A0ABT1AQD4</accession>
<evidence type="ECO:0000256" key="7">
    <source>
        <dbReference type="ARBA" id="ARBA00023065"/>
    </source>
</evidence>
<evidence type="ECO:0000256" key="10">
    <source>
        <dbReference type="ARBA" id="ARBA00023237"/>
    </source>
</evidence>
<keyword evidence="7" id="KW-0406">Ion transport</keyword>
<evidence type="ECO:0000256" key="6">
    <source>
        <dbReference type="ARBA" id="ARBA00022729"/>
    </source>
</evidence>
<dbReference type="InterPro" id="IPR050298">
    <property type="entry name" value="Gram-neg_bact_OMP"/>
</dbReference>
<sequence>MQKTTMRLCCLAAAALALASGAARADSTQGSVTLYGLIDTGIEYVSHANANGNGLTRMPSVTGTLPSRWGLRGAEDLGNGMKAVFTLESGFNTDTGTSGQGGRLFGRQAWVGLASDYGTVTLGRQYSMVFLSLADADILGPSQYAIGSLDAYIPNARTDNTIAYKGTFSGLTVGATYSSGRDAAGGVPASGTCAGEVAGNASSCRAMSAMVKYDAATFGVAGAYEEQRGGAGATASFFNGSAPVAFTDAADKDRRIVANGYVKLGSGKLGVGWIGRHLLAAAGNVRSNLYFVNGSYPLTGALTLDAGLIRIVNADQGRSATMAVLRGVYALSKRTALYAQTGYLWNSANAQYSVSGGGGGTTPAKGVGQLGAMIGMRTAF</sequence>
<dbReference type="InterPro" id="IPR023614">
    <property type="entry name" value="Porin_dom_sf"/>
</dbReference>
<dbReference type="PANTHER" id="PTHR34501:SF9">
    <property type="entry name" value="MAJOR OUTER MEMBRANE PROTEIN P.IA"/>
    <property type="match status" value="1"/>
</dbReference>
<evidence type="ECO:0000313" key="14">
    <source>
        <dbReference type="Proteomes" id="UP001162811"/>
    </source>
</evidence>
<evidence type="ECO:0000256" key="1">
    <source>
        <dbReference type="ARBA" id="ARBA00004571"/>
    </source>
</evidence>
<evidence type="ECO:0000256" key="3">
    <source>
        <dbReference type="ARBA" id="ARBA00022448"/>
    </source>
</evidence>
<dbReference type="PANTHER" id="PTHR34501">
    <property type="entry name" value="PROTEIN YDDL-RELATED"/>
    <property type="match status" value="1"/>
</dbReference>
<evidence type="ECO:0000256" key="5">
    <source>
        <dbReference type="ARBA" id="ARBA00022692"/>
    </source>
</evidence>
<dbReference type="PRINTS" id="PR00184">
    <property type="entry name" value="NEISSPPORIN"/>
</dbReference>
<comment type="subcellular location">
    <subcellularLocation>
        <location evidence="1">Cell outer membrane</location>
        <topology evidence="1">Multi-pass membrane protein</topology>
    </subcellularLocation>
</comment>
<keyword evidence="14" id="KW-1185">Reference proteome</keyword>
<evidence type="ECO:0000256" key="2">
    <source>
        <dbReference type="ARBA" id="ARBA00011233"/>
    </source>
</evidence>
<dbReference type="InterPro" id="IPR002299">
    <property type="entry name" value="Porin_Neis"/>
</dbReference>
<comment type="caution">
    <text evidence="13">The sequence shown here is derived from an EMBL/GenBank/DDBJ whole genome shotgun (WGS) entry which is preliminary data.</text>
</comment>
<keyword evidence="5" id="KW-0812">Transmembrane</keyword>
<evidence type="ECO:0000256" key="11">
    <source>
        <dbReference type="SAM" id="SignalP"/>
    </source>
</evidence>